<evidence type="ECO:0000256" key="1">
    <source>
        <dbReference type="SAM" id="MobiDB-lite"/>
    </source>
</evidence>
<keyword evidence="3" id="KW-1185">Reference proteome</keyword>
<gene>
    <name evidence="2" type="ORF">RchiOBHm_Chr2g0147091</name>
</gene>
<comment type="caution">
    <text evidence="2">The sequence shown here is derived from an EMBL/GenBank/DDBJ whole genome shotgun (WGS) entry which is preliminary data.</text>
</comment>
<evidence type="ECO:0000313" key="2">
    <source>
        <dbReference type="EMBL" id="PRQ51675.1"/>
    </source>
</evidence>
<dbReference type="Proteomes" id="UP000238479">
    <property type="component" value="Chromosome 2"/>
</dbReference>
<organism evidence="2 3">
    <name type="scientific">Rosa chinensis</name>
    <name type="common">China rose</name>
    <dbReference type="NCBI Taxonomy" id="74649"/>
    <lineage>
        <taxon>Eukaryota</taxon>
        <taxon>Viridiplantae</taxon>
        <taxon>Streptophyta</taxon>
        <taxon>Embryophyta</taxon>
        <taxon>Tracheophyta</taxon>
        <taxon>Spermatophyta</taxon>
        <taxon>Magnoliopsida</taxon>
        <taxon>eudicotyledons</taxon>
        <taxon>Gunneridae</taxon>
        <taxon>Pentapetalae</taxon>
        <taxon>rosids</taxon>
        <taxon>fabids</taxon>
        <taxon>Rosales</taxon>
        <taxon>Rosaceae</taxon>
        <taxon>Rosoideae</taxon>
        <taxon>Rosoideae incertae sedis</taxon>
        <taxon>Rosa</taxon>
    </lineage>
</organism>
<name>A0A2P6RZ29_ROSCH</name>
<reference evidence="2 3" key="1">
    <citation type="journal article" date="2018" name="Nat. Genet.">
        <title>The Rosa genome provides new insights in the design of modern roses.</title>
        <authorList>
            <person name="Bendahmane M."/>
        </authorList>
    </citation>
    <scope>NUCLEOTIDE SEQUENCE [LARGE SCALE GENOMIC DNA]</scope>
    <source>
        <strain evidence="3">cv. Old Blush</strain>
    </source>
</reference>
<dbReference type="EMBL" id="PDCK01000040">
    <property type="protein sequence ID" value="PRQ51675.1"/>
    <property type="molecule type" value="Genomic_DNA"/>
</dbReference>
<dbReference type="Gramene" id="PRQ51675">
    <property type="protein sequence ID" value="PRQ51675"/>
    <property type="gene ID" value="RchiOBHm_Chr2g0147091"/>
</dbReference>
<feature type="compositionally biased region" description="Basic and acidic residues" evidence="1">
    <location>
        <begin position="13"/>
        <end position="25"/>
    </location>
</feature>
<dbReference type="AlphaFoldDB" id="A0A2P6RZ29"/>
<accession>A0A2P6RZ29</accession>
<protein>
    <submittedName>
        <fullName evidence="2">Uncharacterized protein</fullName>
    </submittedName>
</protein>
<feature type="region of interest" description="Disordered" evidence="1">
    <location>
        <begin position="1"/>
        <end position="25"/>
    </location>
</feature>
<sequence length="68" mass="7568">MSFRVRAFSNDEASERGREASGEAVDMHCRRAPLRLRAQHPLKARPLVIPPLPHGPSEESPIAAIVWV</sequence>
<evidence type="ECO:0000313" key="3">
    <source>
        <dbReference type="Proteomes" id="UP000238479"/>
    </source>
</evidence>
<proteinExistence type="predicted"/>